<gene>
    <name evidence="2" type="ordered locus">Krad_4036</name>
</gene>
<dbReference type="Pfam" id="PF14716">
    <property type="entry name" value="HHH_8"/>
    <property type="match status" value="1"/>
</dbReference>
<feature type="domain" description="Polymerase/histidinol phosphatase N-terminal" evidence="1">
    <location>
        <begin position="127"/>
        <end position="206"/>
    </location>
</feature>
<dbReference type="InterPro" id="IPR010996">
    <property type="entry name" value="HHH_MUS81"/>
</dbReference>
<organism evidence="2 3">
    <name type="scientific">Kineococcus radiotolerans (strain ATCC BAA-149 / DSM 14245 / SRS30216)</name>
    <dbReference type="NCBI Taxonomy" id="266940"/>
    <lineage>
        <taxon>Bacteria</taxon>
        <taxon>Bacillati</taxon>
        <taxon>Actinomycetota</taxon>
        <taxon>Actinomycetes</taxon>
        <taxon>Kineosporiales</taxon>
        <taxon>Kineosporiaceae</taxon>
        <taxon>Kineococcus</taxon>
    </lineage>
</organism>
<dbReference type="STRING" id="266940.Krad_4036"/>
<dbReference type="GO" id="GO:0005829">
    <property type="term" value="C:cytosol"/>
    <property type="evidence" value="ECO:0007669"/>
    <property type="project" value="TreeGrafter"/>
</dbReference>
<proteinExistence type="predicted"/>
<dbReference type="Proteomes" id="UP000001116">
    <property type="component" value="Chromosome"/>
</dbReference>
<accession>A6WFB0</accession>
<sequence length="381" mass="40196">MRGADAAAAEAMGQSGPLVAPARPEVAVDPVQALRRTAFLLERERASSFRVEAFRGAAAVLLALDAEELGARLRAGTLTDLKGIGKSSAELVQQAAAGRVPDRLAALEAAAGPLVEGGEELRALLRGDLHTHTDASDGGSPLAEMAATAAELGHEYLAVTDHSEGLKVAHGLDRARREAQLDQIAALAAPLAPFRLLSGIEVDIGRDGVLDCPPDLLDRLDVVVASVHSQLRMPREAMTQRMLTAIRSGRADVLGHCTGRMVEGGHGRVGAGGRPPSDFDADAVFAACVEFDVAVEINARPERLDPPRALLRRAVAAGCLFTLSTDAHAPGQLDWQPYGCARAQECGVPAERIVTTWPAERVLEWTAQRRSAHRPARPAPG</sequence>
<dbReference type="KEGG" id="kra:Krad_4036"/>
<dbReference type="InterPro" id="IPR016195">
    <property type="entry name" value="Pol/histidinol_Pase-like"/>
</dbReference>
<dbReference type="InterPro" id="IPR004013">
    <property type="entry name" value="PHP_dom"/>
</dbReference>
<dbReference type="Pfam" id="PF02811">
    <property type="entry name" value="PHP"/>
    <property type="match status" value="1"/>
</dbReference>
<dbReference type="CDD" id="cd07436">
    <property type="entry name" value="PHP_PolX"/>
    <property type="match status" value="1"/>
</dbReference>
<dbReference type="Gene3D" id="1.10.150.110">
    <property type="entry name" value="DNA polymerase beta, N-terminal domain-like"/>
    <property type="match status" value="1"/>
</dbReference>
<dbReference type="InterPro" id="IPR047967">
    <property type="entry name" value="PolX_PHP"/>
</dbReference>
<dbReference type="EMBL" id="CP000750">
    <property type="protein sequence ID" value="ABS05499.1"/>
    <property type="molecule type" value="Genomic_DNA"/>
</dbReference>
<dbReference type="InterPro" id="IPR003141">
    <property type="entry name" value="Pol/His_phosphatase_N"/>
</dbReference>
<dbReference type="Gene3D" id="3.20.20.140">
    <property type="entry name" value="Metal-dependent hydrolases"/>
    <property type="match status" value="1"/>
</dbReference>
<dbReference type="PANTHER" id="PTHR36928:SF1">
    <property type="entry name" value="PHOSPHATASE YCDX-RELATED"/>
    <property type="match status" value="1"/>
</dbReference>
<dbReference type="SUPFAM" id="SSF47802">
    <property type="entry name" value="DNA polymerase beta, N-terminal domain-like"/>
    <property type="match status" value="1"/>
</dbReference>
<keyword evidence="3" id="KW-1185">Reference proteome</keyword>
<dbReference type="SUPFAM" id="SSF89550">
    <property type="entry name" value="PHP domain-like"/>
    <property type="match status" value="1"/>
</dbReference>
<dbReference type="eggNOG" id="COG1387">
    <property type="taxonomic scope" value="Bacteria"/>
</dbReference>
<dbReference type="FunFam" id="3.20.20.140:FF:000047">
    <property type="entry name" value="PHP domain-containing protein"/>
    <property type="match status" value="1"/>
</dbReference>
<evidence type="ECO:0000313" key="3">
    <source>
        <dbReference type="Proteomes" id="UP000001116"/>
    </source>
</evidence>
<dbReference type="InterPro" id="IPR027421">
    <property type="entry name" value="DNA_pol_lamdba_lyase_dom_sf"/>
</dbReference>
<dbReference type="AlphaFoldDB" id="A6WFB0"/>
<dbReference type="GO" id="GO:0008270">
    <property type="term" value="F:zinc ion binding"/>
    <property type="evidence" value="ECO:0007669"/>
    <property type="project" value="TreeGrafter"/>
</dbReference>
<dbReference type="SMART" id="SM00481">
    <property type="entry name" value="POLIIIAc"/>
    <property type="match status" value="1"/>
</dbReference>
<dbReference type="NCBIfam" id="NF005928">
    <property type="entry name" value="PRK07945.1"/>
    <property type="match status" value="1"/>
</dbReference>
<dbReference type="PANTHER" id="PTHR36928">
    <property type="entry name" value="PHOSPHATASE YCDX-RELATED"/>
    <property type="match status" value="1"/>
</dbReference>
<dbReference type="PIRSF" id="PIRSF036978">
    <property type="entry name" value="UCP036978_PHPhdr"/>
    <property type="match status" value="1"/>
</dbReference>
<dbReference type="InterPro" id="IPR017078">
    <property type="entry name" value="UCP036978_PHPhdr"/>
</dbReference>
<evidence type="ECO:0000259" key="1">
    <source>
        <dbReference type="SMART" id="SM00481"/>
    </source>
</evidence>
<evidence type="ECO:0000313" key="2">
    <source>
        <dbReference type="EMBL" id="ABS05499.1"/>
    </source>
</evidence>
<dbReference type="GO" id="GO:0042578">
    <property type="term" value="F:phosphoric ester hydrolase activity"/>
    <property type="evidence" value="ECO:0007669"/>
    <property type="project" value="TreeGrafter"/>
</dbReference>
<reference evidence="3" key="1">
    <citation type="journal article" date="2008" name="PLoS ONE">
        <title>Survival in nuclear waste, extreme resistance, and potential applications gleaned from the genome sequence of Kineococcus radiotolerans SRS30216.</title>
        <authorList>
            <person name="Bagwell C.E."/>
            <person name="Bhat S."/>
            <person name="Hawkins G.M."/>
            <person name="Smith B.W."/>
            <person name="Biswas T."/>
            <person name="Hoover T.R."/>
            <person name="Saunders E."/>
            <person name="Han C.S."/>
            <person name="Tsodikov O.V."/>
            <person name="Shimkets L.J."/>
        </authorList>
    </citation>
    <scope>NUCLEOTIDE SEQUENCE [LARGE SCALE GENOMIC DNA]</scope>
    <source>
        <strain evidence="3">ATCC BAA-149 / DSM 14245 / SRS30216</strain>
    </source>
</reference>
<name>A6WFB0_KINRD</name>
<protein>
    <submittedName>
        <fullName evidence="2">PHP domain protein</fullName>
    </submittedName>
</protein>
<dbReference type="HOGENOM" id="CLU_069822_0_0_11"/>
<dbReference type="InterPro" id="IPR050243">
    <property type="entry name" value="PHP_phosphatase"/>
</dbReference>